<dbReference type="AlphaFoldDB" id="A0AAE3IJG0"/>
<comment type="caution">
    <text evidence="1">The sequence shown here is derived from an EMBL/GenBank/DDBJ whole genome shotgun (WGS) entry which is preliminary data.</text>
</comment>
<dbReference type="RefSeq" id="WP_267301555.1">
    <property type="nucleotide sequence ID" value="NZ_JAOQJZ010000012.1"/>
</dbReference>
<protein>
    <submittedName>
        <fullName evidence="1">Terminase</fullName>
    </submittedName>
</protein>
<organism evidence="1 2">
    <name type="scientific">Hominimerdicola aceti</name>
    <dbReference type="NCBI Taxonomy" id="2981726"/>
    <lineage>
        <taxon>Bacteria</taxon>
        <taxon>Bacillati</taxon>
        <taxon>Bacillota</taxon>
        <taxon>Clostridia</taxon>
        <taxon>Eubacteriales</taxon>
        <taxon>Oscillospiraceae</taxon>
        <taxon>Hominimerdicola</taxon>
    </lineage>
</organism>
<gene>
    <name evidence="1" type="ORF">OCV57_10855</name>
</gene>
<evidence type="ECO:0000313" key="2">
    <source>
        <dbReference type="Proteomes" id="UP001208131"/>
    </source>
</evidence>
<dbReference type="InterPro" id="IPR027417">
    <property type="entry name" value="P-loop_NTPase"/>
</dbReference>
<reference evidence="1 2" key="1">
    <citation type="journal article" date="2021" name="ISME Commun">
        <title>Automated analysis of genomic sequences facilitates high-throughput and comprehensive description of bacteria.</title>
        <authorList>
            <person name="Hitch T.C.A."/>
        </authorList>
    </citation>
    <scope>NUCLEOTIDE SEQUENCE [LARGE SCALE GENOMIC DNA]</scope>
    <source>
        <strain evidence="1 2">Sanger_31</strain>
    </source>
</reference>
<proteinExistence type="predicted"/>
<dbReference type="Gene3D" id="3.40.50.300">
    <property type="entry name" value="P-loop containing nucleotide triphosphate hydrolases"/>
    <property type="match status" value="1"/>
</dbReference>
<sequence>MYNKSGRTAQEWQELMLYDIMAVDDEGLWKHMKFGWSIPRRNGKSELLIMRAIYGLQNGEHVLYTAHRTTTSHSAWEKIIDLITKMGFLEKEDFKTTKQMGLERIQWLKGDGLINFRTRSSKGGLGEGYDLLIIDEAQEYTTDQETALKYTVTDSRNPQTLMCGTPPTMVSAGTVFTKYRQKTISGKGGDDGWAEWSVPKLTNAHDPELWYATNPSLGTILTERKIRSELGDPKDDQVDDNIQRLGLWLTYNQKSAISKGEWQALCINGKPDISRELFFGIKYAKVTDNVSLAVAAKTADGKIFVEAIDCRPVREGNGWIIAYLRNPHMRETVIDGANGQSLLAADMKNAGIKRKPILPKVADVITSSAGFERGVFAQNICHADQPSLEQVIANCEHRAISSGGGFGYTSILEGADISLLEAVVLAHWACANSSDKKKVQKISW</sequence>
<dbReference type="Proteomes" id="UP001208131">
    <property type="component" value="Unassembled WGS sequence"/>
</dbReference>
<dbReference type="EMBL" id="JAOQJZ010000012">
    <property type="protein sequence ID" value="MCU6706417.1"/>
    <property type="molecule type" value="Genomic_DNA"/>
</dbReference>
<name>A0AAE3IJG0_9FIRM</name>
<dbReference type="SUPFAM" id="SSF52540">
    <property type="entry name" value="P-loop containing nucleoside triphosphate hydrolases"/>
    <property type="match status" value="1"/>
</dbReference>
<keyword evidence="2" id="KW-1185">Reference proteome</keyword>
<evidence type="ECO:0000313" key="1">
    <source>
        <dbReference type="EMBL" id="MCU6706417.1"/>
    </source>
</evidence>
<accession>A0AAE3IJG0</accession>